<dbReference type="OrthoDB" id="3775550at2759"/>
<name>A0A6A6STW7_9PLEO</name>
<accession>A0A6A6STW7</accession>
<dbReference type="AlphaFoldDB" id="A0A6A6STW7"/>
<protein>
    <submittedName>
        <fullName evidence="1">Uncharacterized protein</fullName>
    </submittedName>
</protein>
<evidence type="ECO:0000313" key="2">
    <source>
        <dbReference type="Proteomes" id="UP000799324"/>
    </source>
</evidence>
<evidence type="ECO:0000313" key="1">
    <source>
        <dbReference type="EMBL" id="KAF2650053.1"/>
    </source>
</evidence>
<dbReference type="Proteomes" id="UP000799324">
    <property type="component" value="Unassembled WGS sequence"/>
</dbReference>
<gene>
    <name evidence="1" type="ORF">K491DRAFT_156307</name>
</gene>
<organism evidence="1 2">
    <name type="scientific">Lophiostoma macrostomum CBS 122681</name>
    <dbReference type="NCBI Taxonomy" id="1314788"/>
    <lineage>
        <taxon>Eukaryota</taxon>
        <taxon>Fungi</taxon>
        <taxon>Dikarya</taxon>
        <taxon>Ascomycota</taxon>
        <taxon>Pezizomycotina</taxon>
        <taxon>Dothideomycetes</taxon>
        <taxon>Pleosporomycetidae</taxon>
        <taxon>Pleosporales</taxon>
        <taxon>Lophiostomataceae</taxon>
        <taxon>Lophiostoma</taxon>
    </lineage>
</organism>
<dbReference type="EMBL" id="MU004469">
    <property type="protein sequence ID" value="KAF2650053.1"/>
    <property type="molecule type" value="Genomic_DNA"/>
</dbReference>
<sequence length="145" mass="15714">MISPHNDVRLSCSYRYKKCELRQCLRCPSPSASPPKSQLLHHNFPLINLSQTSSLPLSEMAAKTLLTLFFLSLALATPLNRRWTCGGTPPAFSCEPKAGCKSEVAWGDCATSTGLMACNDPLPNATQPVSACQQAAFTACETQYC</sequence>
<proteinExistence type="predicted"/>
<keyword evidence="2" id="KW-1185">Reference proteome</keyword>
<reference evidence="1" key="1">
    <citation type="journal article" date="2020" name="Stud. Mycol.">
        <title>101 Dothideomycetes genomes: a test case for predicting lifestyles and emergence of pathogens.</title>
        <authorList>
            <person name="Haridas S."/>
            <person name="Albert R."/>
            <person name="Binder M."/>
            <person name="Bloem J."/>
            <person name="Labutti K."/>
            <person name="Salamov A."/>
            <person name="Andreopoulos B."/>
            <person name="Baker S."/>
            <person name="Barry K."/>
            <person name="Bills G."/>
            <person name="Bluhm B."/>
            <person name="Cannon C."/>
            <person name="Castanera R."/>
            <person name="Culley D."/>
            <person name="Daum C."/>
            <person name="Ezra D."/>
            <person name="Gonzalez J."/>
            <person name="Henrissat B."/>
            <person name="Kuo A."/>
            <person name="Liang C."/>
            <person name="Lipzen A."/>
            <person name="Lutzoni F."/>
            <person name="Magnuson J."/>
            <person name="Mondo S."/>
            <person name="Nolan M."/>
            <person name="Ohm R."/>
            <person name="Pangilinan J."/>
            <person name="Park H.-J."/>
            <person name="Ramirez L."/>
            <person name="Alfaro M."/>
            <person name="Sun H."/>
            <person name="Tritt A."/>
            <person name="Yoshinaga Y."/>
            <person name="Zwiers L.-H."/>
            <person name="Turgeon B."/>
            <person name="Goodwin S."/>
            <person name="Spatafora J."/>
            <person name="Crous P."/>
            <person name="Grigoriev I."/>
        </authorList>
    </citation>
    <scope>NUCLEOTIDE SEQUENCE</scope>
    <source>
        <strain evidence="1">CBS 122681</strain>
    </source>
</reference>